<name>A0ABD2Q3U5_9PLAT</name>
<feature type="domain" description="Serine aminopeptidase S33" evidence="2">
    <location>
        <begin position="99"/>
        <end position="203"/>
    </location>
</feature>
<dbReference type="Pfam" id="PF12146">
    <property type="entry name" value="Hydrolase_4"/>
    <property type="match status" value="1"/>
</dbReference>
<dbReference type="Gene3D" id="3.40.50.1820">
    <property type="entry name" value="alpha/beta hydrolase"/>
    <property type="match status" value="1"/>
</dbReference>
<proteinExistence type="predicted"/>
<gene>
    <name evidence="3" type="ORF">Ciccas_007103</name>
</gene>
<keyword evidence="4" id="KW-1185">Reference proteome</keyword>
<dbReference type="Proteomes" id="UP001626550">
    <property type="component" value="Unassembled WGS sequence"/>
</dbReference>
<comment type="caution">
    <text evidence="3">The sequence shown here is derived from an EMBL/GenBank/DDBJ whole genome shotgun (WGS) entry which is preliminary data.</text>
</comment>
<evidence type="ECO:0000256" key="1">
    <source>
        <dbReference type="SAM" id="MobiDB-lite"/>
    </source>
</evidence>
<accession>A0ABD2Q3U5</accession>
<sequence>MANLGCSSLCKLFCCPPLPSRIAAKLAFLPPESSYKLQKQPSKDGNSNTMALTYSLSSTIAESASNFDPSIVDMFKAKTRRGNSIAIVFMNINPASEVTFLISHGNAVDIGLMLNFLYDLGSKLKVNIMCYDYSGYGESSGRPLESNLYADADCAIKQLHERYQVPFEKMVLYGQSIGSVPTCHLATKYRVAAVVLHSALLSGIRVPFPEVKKTYCCDVFTKHGFCECDSFGFVVVCFYGGQDGAHAALSISSIAKAPKIISPTLVIHGTKDEVISFFHGLTLYNSLPERMRLPPFFITGAGHNNCELYPGYLTRLNILVNDELPRLIEEAAQHNAELEENNLTSSSRCIPFRSLPPCVTSVKMPKTSQNQSPDPEPAEPAQQILLQSTTDN</sequence>
<dbReference type="EMBL" id="JBJKFK010001045">
    <property type="protein sequence ID" value="KAL3314279.1"/>
    <property type="molecule type" value="Genomic_DNA"/>
</dbReference>
<reference evidence="3 4" key="1">
    <citation type="submission" date="2024-11" db="EMBL/GenBank/DDBJ databases">
        <title>Adaptive evolution of stress response genes in parasites aligns with host niche diversity.</title>
        <authorList>
            <person name="Hahn C."/>
            <person name="Resl P."/>
        </authorList>
    </citation>
    <scope>NUCLEOTIDE SEQUENCE [LARGE SCALE GENOMIC DNA]</scope>
    <source>
        <strain evidence="3">EGGRZ-B1_66</strain>
        <tissue evidence="3">Body</tissue>
    </source>
</reference>
<dbReference type="AlphaFoldDB" id="A0ABD2Q3U5"/>
<evidence type="ECO:0000313" key="3">
    <source>
        <dbReference type="EMBL" id="KAL3314279.1"/>
    </source>
</evidence>
<evidence type="ECO:0000313" key="4">
    <source>
        <dbReference type="Proteomes" id="UP001626550"/>
    </source>
</evidence>
<dbReference type="InterPro" id="IPR022742">
    <property type="entry name" value="Hydrolase_4"/>
</dbReference>
<dbReference type="SUPFAM" id="SSF53474">
    <property type="entry name" value="alpha/beta-Hydrolases"/>
    <property type="match status" value="1"/>
</dbReference>
<evidence type="ECO:0000259" key="2">
    <source>
        <dbReference type="Pfam" id="PF12146"/>
    </source>
</evidence>
<dbReference type="PANTHER" id="PTHR12277:SF81">
    <property type="entry name" value="PROTEIN ABHD13"/>
    <property type="match status" value="1"/>
</dbReference>
<dbReference type="InterPro" id="IPR029058">
    <property type="entry name" value="AB_hydrolase_fold"/>
</dbReference>
<organism evidence="3 4">
    <name type="scientific">Cichlidogyrus casuarinus</name>
    <dbReference type="NCBI Taxonomy" id="1844966"/>
    <lineage>
        <taxon>Eukaryota</taxon>
        <taxon>Metazoa</taxon>
        <taxon>Spiralia</taxon>
        <taxon>Lophotrochozoa</taxon>
        <taxon>Platyhelminthes</taxon>
        <taxon>Monogenea</taxon>
        <taxon>Monopisthocotylea</taxon>
        <taxon>Dactylogyridea</taxon>
        <taxon>Ancyrocephalidae</taxon>
        <taxon>Cichlidogyrus</taxon>
    </lineage>
</organism>
<protein>
    <recommendedName>
        <fullName evidence="2">Serine aminopeptidase S33 domain-containing protein</fullName>
    </recommendedName>
</protein>
<dbReference type="PANTHER" id="PTHR12277">
    <property type="entry name" value="ALPHA/BETA HYDROLASE DOMAIN-CONTAINING PROTEIN"/>
    <property type="match status" value="1"/>
</dbReference>
<feature type="region of interest" description="Disordered" evidence="1">
    <location>
        <begin position="361"/>
        <end position="392"/>
    </location>
</feature>